<evidence type="ECO:0000256" key="1">
    <source>
        <dbReference type="SAM" id="MobiDB-lite"/>
    </source>
</evidence>
<feature type="region of interest" description="Disordered" evidence="1">
    <location>
        <begin position="137"/>
        <end position="194"/>
    </location>
</feature>
<protein>
    <submittedName>
        <fullName evidence="2">Uncharacterized protein</fullName>
    </submittedName>
</protein>
<reference evidence="2 3" key="1">
    <citation type="journal article" date="1998" name="Science">
        <title>Genome sequence of the nematode C. elegans: a platform for investigating biology.</title>
        <authorList>
            <consortium name="The C. elegans sequencing consortium"/>
            <person name="Sulson J.E."/>
            <person name="Waterston R."/>
        </authorList>
    </citation>
    <scope>NUCLEOTIDE SEQUENCE [LARGE SCALE GENOMIC DNA]</scope>
    <source>
        <strain evidence="2 3">Bristol N2</strain>
    </source>
</reference>
<evidence type="ECO:0000313" key="3">
    <source>
        <dbReference type="Proteomes" id="UP000001940"/>
    </source>
</evidence>
<evidence type="ECO:0000313" key="2">
    <source>
        <dbReference type="EMBL" id="CAO82050.3"/>
    </source>
</evidence>
<dbReference type="Bgee" id="WBGene00045493">
    <property type="expression patterns" value="Expressed in adult organism and 1 other cell type or tissue"/>
</dbReference>
<keyword evidence="3" id="KW-1185">Reference proteome</keyword>
<dbReference type="AlphaFoldDB" id="A7LPG2"/>
<feature type="compositionally biased region" description="Basic and acidic residues" evidence="1">
    <location>
        <begin position="147"/>
        <end position="165"/>
    </location>
</feature>
<feature type="compositionally biased region" description="Polar residues" evidence="1">
    <location>
        <begin position="166"/>
        <end position="178"/>
    </location>
</feature>
<evidence type="ECO:0000313" key="4">
    <source>
        <dbReference type="WormBase" id="F55G7.4"/>
    </source>
</evidence>
<dbReference type="OrthoDB" id="10350660at2759"/>
<gene>
    <name evidence="2" type="ORF">CELE_F55G7.4</name>
    <name evidence="2 4" type="ORF">F55G7.4</name>
</gene>
<feature type="compositionally biased region" description="Basic and acidic residues" evidence="1">
    <location>
        <begin position="184"/>
        <end position="194"/>
    </location>
</feature>
<organism evidence="2 3">
    <name type="scientific">Caenorhabditis elegans</name>
    <dbReference type="NCBI Taxonomy" id="6239"/>
    <lineage>
        <taxon>Eukaryota</taxon>
        <taxon>Metazoa</taxon>
        <taxon>Ecdysozoa</taxon>
        <taxon>Nematoda</taxon>
        <taxon>Chromadorea</taxon>
        <taxon>Rhabditida</taxon>
        <taxon>Rhabditina</taxon>
        <taxon>Rhabditomorpha</taxon>
        <taxon>Rhabditoidea</taxon>
        <taxon>Rhabditidae</taxon>
        <taxon>Peloderinae</taxon>
        <taxon>Caenorhabditis</taxon>
    </lineage>
</organism>
<proteinExistence type="predicted"/>
<dbReference type="WormBase" id="F55G7.4">
    <property type="protein sequence ID" value="CE54286"/>
    <property type="gene ID" value="WBGene00045493"/>
</dbReference>
<dbReference type="AGR" id="WB:WBGene00045493"/>
<dbReference type="FunCoup" id="A7LPG2">
    <property type="interactions" value="171"/>
</dbReference>
<dbReference type="UCSC" id="F55G7.4">
    <property type="organism name" value="c. elegans"/>
</dbReference>
<sequence>MNTLHDSWKQDNIKVKTLNGEAASFITPRTRVNRSSSRESAKSKFSDIESAEEVIEERLINHYVSYPSPVHGSDVDETKVDLKIKNHAFDLSLKLEAASAFNKISTLSVHSGQDYALCIPSFSKTMSTNLHLSPKIRRSTSSCLRSSKKESLNKNLEKYKPDINTERNNPTSGESLSNRKSKKRSWDNHLHSSR</sequence>
<dbReference type="Proteomes" id="UP000001940">
    <property type="component" value="Chromosome X"/>
</dbReference>
<dbReference type="HOGENOM" id="CLU_1316471_0_0_1"/>
<dbReference type="InParanoid" id="A7LPG2"/>
<accession>A7LPG2</accession>
<name>A7LPG2_CAEEL</name>
<dbReference type="PaxDb" id="6239-F55G7.4"/>
<dbReference type="EMBL" id="BX284606">
    <property type="protein sequence ID" value="CAO82050.3"/>
    <property type="molecule type" value="Genomic_DNA"/>
</dbReference>